<accession>A0A934SVK6</accession>
<name>A0A934SVK6_9BURK</name>
<keyword evidence="3" id="KW-1185">Reference proteome</keyword>
<organism evidence="2 3">
    <name type="scientific">Noviherbaspirillum pedocola</name>
    <dbReference type="NCBI Taxonomy" id="2801341"/>
    <lineage>
        <taxon>Bacteria</taxon>
        <taxon>Pseudomonadati</taxon>
        <taxon>Pseudomonadota</taxon>
        <taxon>Betaproteobacteria</taxon>
        <taxon>Burkholderiales</taxon>
        <taxon>Oxalobacteraceae</taxon>
        <taxon>Noviherbaspirillum</taxon>
    </lineage>
</organism>
<reference evidence="2" key="1">
    <citation type="submission" date="2021-01" db="EMBL/GenBank/DDBJ databases">
        <title>Genome sequence of strain Noviherbaspirillum sp. DKR-6.</title>
        <authorList>
            <person name="Chaudhary D.K."/>
        </authorList>
    </citation>
    <scope>NUCLEOTIDE SEQUENCE</scope>
    <source>
        <strain evidence="2">DKR-6</strain>
    </source>
</reference>
<proteinExistence type="predicted"/>
<dbReference type="Pfam" id="PF03992">
    <property type="entry name" value="ABM"/>
    <property type="match status" value="1"/>
</dbReference>
<dbReference type="SUPFAM" id="SSF54909">
    <property type="entry name" value="Dimeric alpha+beta barrel"/>
    <property type="match status" value="1"/>
</dbReference>
<dbReference type="RefSeq" id="WP_200595618.1">
    <property type="nucleotide sequence ID" value="NZ_JAEPBG010000011.1"/>
</dbReference>
<protein>
    <submittedName>
        <fullName evidence="2">Antibiotic biosynthesis monooxygenase</fullName>
    </submittedName>
</protein>
<evidence type="ECO:0000313" key="3">
    <source>
        <dbReference type="Proteomes" id="UP000622890"/>
    </source>
</evidence>
<dbReference type="Gene3D" id="3.30.70.100">
    <property type="match status" value="1"/>
</dbReference>
<dbReference type="GO" id="GO:0004497">
    <property type="term" value="F:monooxygenase activity"/>
    <property type="evidence" value="ECO:0007669"/>
    <property type="project" value="UniProtKB-KW"/>
</dbReference>
<dbReference type="AlphaFoldDB" id="A0A934SVK6"/>
<dbReference type="InterPro" id="IPR007138">
    <property type="entry name" value="ABM_dom"/>
</dbReference>
<dbReference type="EMBL" id="JAEPBG010000011">
    <property type="protein sequence ID" value="MBK4737385.1"/>
    <property type="molecule type" value="Genomic_DNA"/>
</dbReference>
<gene>
    <name evidence="2" type="ORF">JJB74_22420</name>
</gene>
<dbReference type="InterPro" id="IPR011008">
    <property type="entry name" value="Dimeric_a/b-barrel"/>
</dbReference>
<feature type="domain" description="ABM" evidence="1">
    <location>
        <begin position="1"/>
        <end position="70"/>
    </location>
</feature>
<keyword evidence="2" id="KW-0503">Monooxygenase</keyword>
<dbReference type="Proteomes" id="UP000622890">
    <property type="component" value="Unassembled WGS sequence"/>
</dbReference>
<comment type="caution">
    <text evidence="2">The sequence shown here is derived from an EMBL/GenBank/DDBJ whole genome shotgun (WGS) entry which is preliminary data.</text>
</comment>
<sequence length="106" mass="12310">MYMRMAWFKVRPGRWTEYETLYKNSMKPAPGLKWRLLSRDVNHPDAGYVVSVWDSLETLQSWESSDYFDKVFMPSIQPLLEGGLTIAVCEVQHFEAPTPPSPRQAD</sequence>
<evidence type="ECO:0000313" key="2">
    <source>
        <dbReference type="EMBL" id="MBK4737385.1"/>
    </source>
</evidence>
<evidence type="ECO:0000259" key="1">
    <source>
        <dbReference type="Pfam" id="PF03992"/>
    </source>
</evidence>
<keyword evidence="2" id="KW-0560">Oxidoreductase</keyword>